<dbReference type="Proteomes" id="UP001066276">
    <property type="component" value="Chromosome 9"/>
</dbReference>
<keyword evidence="3" id="KW-1185">Reference proteome</keyword>
<feature type="region of interest" description="Disordered" evidence="1">
    <location>
        <begin position="28"/>
        <end position="107"/>
    </location>
</feature>
<comment type="caution">
    <text evidence="2">The sequence shown here is derived from an EMBL/GenBank/DDBJ whole genome shotgun (WGS) entry which is preliminary data.</text>
</comment>
<protein>
    <submittedName>
        <fullName evidence="2">Uncharacterized protein</fullName>
    </submittedName>
</protein>
<evidence type="ECO:0000256" key="1">
    <source>
        <dbReference type="SAM" id="MobiDB-lite"/>
    </source>
</evidence>
<gene>
    <name evidence="2" type="ORF">NDU88_002539</name>
</gene>
<reference evidence="2" key="1">
    <citation type="journal article" date="2022" name="bioRxiv">
        <title>Sequencing and chromosome-scale assembly of the giantPleurodeles waltlgenome.</title>
        <authorList>
            <person name="Brown T."/>
            <person name="Elewa A."/>
            <person name="Iarovenko S."/>
            <person name="Subramanian E."/>
            <person name="Araus A.J."/>
            <person name="Petzold A."/>
            <person name="Susuki M."/>
            <person name="Suzuki K.-i.T."/>
            <person name="Hayashi T."/>
            <person name="Toyoda A."/>
            <person name="Oliveira C."/>
            <person name="Osipova E."/>
            <person name="Leigh N.D."/>
            <person name="Simon A."/>
            <person name="Yun M.H."/>
        </authorList>
    </citation>
    <scope>NUCLEOTIDE SEQUENCE</scope>
    <source>
        <strain evidence="2">20211129_DDA</strain>
        <tissue evidence="2">Liver</tissue>
    </source>
</reference>
<feature type="compositionally biased region" description="Basic and acidic residues" evidence="1">
    <location>
        <begin position="73"/>
        <end position="86"/>
    </location>
</feature>
<organism evidence="2 3">
    <name type="scientific">Pleurodeles waltl</name>
    <name type="common">Iberian ribbed newt</name>
    <dbReference type="NCBI Taxonomy" id="8319"/>
    <lineage>
        <taxon>Eukaryota</taxon>
        <taxon>Metazoa</taxon>
        <taxon>Chordata</taxon>
        <taxon>Craniata</taxon>
        <taxon>Vertebrata</taxon>
        <taxon>Euteleostomi</taxon>
        <taxon>Amphibia</taxon>
        <taxon>Batrachia</taxon>
        <taxon>Caudata</taxon>
        <taxon>Salamandroidea</taxon>
        <taxon>Salamandridae</taxon>
        <taxon>Pleurodelinae</taxon>
        <taxon>Pleurodeles</taxon>
    </lineage>
</organism>
<dbReference type="AlphaFoldDB" id="A0AAV7MP45"/>
<proteinExistence type="predicted"/>
<dbReference type="EMBL" id="JANPWB010000013">
    <property type="protein sequence ID" value="KAJ1105131.1"/>
    <property type="molecule type" value="Genomic_DNA"/>
</dbReference>
<sequence length="107" mass="11450">MAPPCPMEAGKKLARRISSSEQARYLLPAQAGPHGALRGPLFRYRASPSHRSAGSPALPRRIRGGKLPAGKSEAPDSKGKKREKETSLSALRRTKVTPRANSTALPV</sequence>
<accession>A0AAV7MP45</accession>
<name>A0AAV7MP45_PLEWA</name>
<evidence type="ECO:0000313" key="3">
    <source>
        <dbReference type="Proteomes" id="UP001066276"/>
    </source>
</evidence>
<evidence type="ECO:0000313" key="2">
    <source>
        <dbReference type="EMBL" id="KAJ1105131.1"/>
    </source>
</evidence>